<dbReference type="InterPro" id="IPR029000">
    <property type="entry name" value="Cyclophilin-like_dom_sf"/>
</dbReference>
<dbReference type="GO" id="GO:0005524">
    <property type="term" value="F:ATP binding"/>
    <property type="evidence" value="ECO:0007669"/>
    <property type="project" value="UniProtKB-KW"/>
</dbReference>
<sequence length="241" mass="27373">MSFKIQYKEFGANALLIEWPDIIEEAVLSDIQNFGNRIGSEISEIEIIPSYNSLTIVDYHPKRTLKDLRKRAEEIYTAFKDQKKQPYTLWRIPVCYDPKFGIDLQRLAETKGLSTEEVIKLHTEAVYSIYCIGFLPGFMYLGGLAEILHTPRLNAPRLNIPRGAVGIGGNQTGVYPQDSPGGWNIIGNSPVRLFDTNRESPCSIRTGDKVQFYSVSLPEYRVLEIEVNASVFEMEKTEMND</sequence>
<dbReference type="PANTHER" id="PTHR34698">
    <property type="entry name" value="5-OXOPROLINASE SUBUNIT B"/>
    <property type="match status" value="1"/>
</dbReference>
<feature type="domain" description="Carboxyltransferase" evidence="4">
    <location>
        <begin position="5"/>
        <end position="204"/>
    </location>
</feature>
<dbReference type="Pfam" id="PF02682">
    <property type="entry name" value="CT_C_D"/>
    <property type="match status" value="1"/>
</dbReference>
<dbReference type="EMBL" id="JAABOO010000002">
    <property type="protein sequence ID" value="NER13924.1"/>
    <property type="molecule type" value="Genomic_DNA"/>
</dbReference>
<evidence type="ECO:0000256" key="2">
    <source>
        <dbReference type="ARBA" id="ARBA00022801"/>
    </source>
</evidence>
<dbReference type="Gene3D" id="2.40.100.10">
    <property type="entry name" value="Cyclophilin-like"/>
    <property type="match status" value="1"/>
</dbReference>
<accession>A0A6P0UL25</accession>
<reference evidence="5 6" key="1">
    <citation type="submission" date="2020-01" db="EMBL/GenBank/DDBJ databases">
        <title>Leptobacterium flavescens.</title>
        <authorList>
            <person name="Wang G."/>
        </authorList>
    </citation>
    <scope>NUCLEOTIDE SEQUENCE [LARGE SCALE GENOMIC DNA]</scope>
    <source>
        <strain evidence="5 6">KCTC 22160</strain>
    </source>
</reference>
<dbReference type="NCBIfam" id="TIGR00370">
    <property type="entry name" value="5-oxoprolinase subunit PxpB"/>
    <property type="match status" value="1"/>
</dbReference>
<dbReference type="Gene3D" id="3.30.1360.40">
    <property type="match status" value="1"/>
</dbReference>
<evidence type="ECO:0000313" key="5">
    <source>
        <dbReference type="EMBL" id="NER13924.1"/>
    </source>
</evidence>
<dbReference type="SUPFAM" id="SSF160467">
    <property type="entry name" value="PH0987 N-terminal domain-like"/>
    <property type="match status" value="1"/>
</dbReference>
<protein>
    <submittedName>
        <fullName evidence="5">5-oxoprolinase subunit PxpB</fullName>
        <ecNumber evidence="5">3.5.2.9</ecNumber>
    </submittedName>
</protein>
<keyword evidence="3" id="KW-0067">ATP-binding</keyword>
<dbReference type="InterPro" id="IPR010016">
    <property type="entry name" value="PxpB"/>
</dbReference>
<dbReference type="Proteomes" id="UP000468581">
    <property type="component" value="Unassembled WGS sequence"/>
</dbReference>
<dbReference type="SUPFAM" id="SSF50891">
    <property type="entry name" value="Cyclophilin-like"/>
    <property type="match status" value="1"/>
</dbReference>
<organism evidence="5 6">
    <name type="scientific">Leptobacterium flavescens</name>
    <dbReference type="NCBI Taxonomy" id="472055"/>
    <lineage>
        <taxon>Bacteria</taxon>
        <taxon>Pseudomonadati</taxon>
        <taxon>Bacteroidota</taxon>
        <taxon>Flavobacteriia</taxon>
        <taxon>Flavobacteriales</taxon>
        <taxon>Flavobacteriaceae</taxon>
        <taxon>Leptobacterium</taxon>
    </lineage>
</organism>
<evidence type="ECO:0000313" key="6">
    <source>
        <dbReference type="Proteomes" id="UP000468581"/>
    </source>
</evidence>
<proteinExistence type="predicted"/>
<evidence type="ECO:0000256" key="3">
    <source>
        <dbReference type="ARBA" id="ARBA00022840"/>
    </source>
</evidence>
<gene>
    <name evidence="5" type="primary">pxpB</name>
    <name evidence="5" type="ORF">GWK08_10765</name>
</gene>
<name>A0A6P0UL25_9FLAO</name>
<dbReference type="InterPro" id="IPR003833">
    <property type="entry name" value="CT_C_D"/>
</dbReference>
<dbReference type="EC" id="3.5.2.9" evidence="5"/>
<dbReference type="PANTHER" id="PTHR34698:SF2">
    <property type="entry name" value="5-OXOPROLINASE SUBUNIT B"/>
    <property type="match status" value="1"/>
</dbReference>
<evidence type="ECO:0000259" key="4">
    <source>
        <dbReference type="SMART" id="SM00796"/>
    </source>
</evidence>
<dbReference type="SMART" id="SM00796">
    <property type="entry name" value="AHS1"/>
    <property type="match status" value="1"/>
</dbReference>
<comment type="caution">
    <text evidence="5">The sequence shown here is derived from an EMBL/GenBank/DDBJ whole genome shotgun (WGS) entry which is preliminary data.</text>
</comment>
<dbReference type="RefSeq" id="WP_163607154.1">
    <property type="nucleotide sequence ID" value="NZ_JAABOO010000002.1"/>
</dbReference>
<dbReference type="GO" id="GO:0017168">
    <property type="term" value="F:5-oxoprolinase (ATP-hydrolyzing) activity"/>
    <property type="evidence" value="ECO:0007669"/>
    <property type="project" value="UniProtKB-EC"/>
</dbReference>
<keyword evidence="1" id="KW-0547">Nucleotide-binding</keyword>
<keyword evidence="2 5" id="KW-0378">Hydrolase</keyword>
<keyword evidence="6" id="KW-1185">Reference proteome</keyword>
<evidence type="ECO:0000256" key="1">
    <source>
        <dbReference type="ARBA" id="ARBA00022741"/>
    </source>
</evidence>
<dbReference type="AlphaFoldDB" id="A0A6P0UL25"/>